<proteinExistence type="predicted"/>
<dbReference type="HOGENOM" id="CLU_1589001_0_0_1"/>
<dbReference type="Proteomes" id="UP000006038">
    <property type="component" value="Chromosome 11"/>
</dbReference>
<reference evidence="1" key="2">
    <citation type="submission" date="2013-04" db="UniProtKB">
        <authorList>
            <consortium name="EnsemblPlants"/>
        </authorList>
    </citation>
    <scope>IDENTIFICATION</scope>
</reference>
<dbReference type="Gramene" id="OB11G20540.1">
    <property type="protein sequence ID" value="OB11G20540.1"/>
    <property type="gene ID" value="OB11G20540"/>
</dbReference>
<organism evidence="1">
    <name type="scientific">Oryza brachyantha</name>
    <name type="common">malo sina</name>
    <dbReference type="NCBI Taxonomy" id="4533"/>
    <lineage>
        <taxon>Eukaryota</taxon>
        <taxon>Viridiplantae</taxon>
        <taxon>Streptophyta</taxon>
        <taxon>Embryophyta</taxon>
        <taxon>Tracheophyta</taxon>
        <taxon>Spermatophyta</taxon>
        <taxon>Magnoliopsida</taxon>
        <taxon>Liliopsida</taxon>
        <taxon>Poales</taxon>
        <taxon>Poaceae</taxon>
        <taxon>BOP clade</taxon>
        <taxon>Oryzoideae</taxon>
        <taxon>Oryzeae</taxon>
        <taxon>Oryzinae</taxon>
        <taxon>Oryza</taxon>
    </lineage>
</organism>
<keyword evidence="2" id="KW-1185">Reference proteome</keyword>
<dbReference type="EnsemblPlants" id="OB11G20540.1">
    <property type="protein sequence ID" value="OB11G20540.1"/>
    <property type="gene ID" value="OB11G20540"/>
</dbReference>
<dbReference type="AlphaFoldDB" id="J3N8B8"/>
<name>J3N8B8_ORYBR</name>
<evidence type="ECO:0000313" key="1">
    <source>
        <dbReference type="EnsemblPlants" id="OB11G20540.1"/>
    </source>
</evidence>
<evidence type="ECO:0000313" key="2">
    <source>
        <dbReference type="Proteomes" id="UP000006038"/>
    </source>
</evidence>
<accession>J3N8B8</accession>
<sequence>MERIMKDVQVKVEAQTNSTSITVRSPRSVCTKTDTHVAYVLGLGRSLYGWKAKKITFQMDLGLAFLARPSVFRHSGNQRRRGAAIAGLKKLDRRVSRFRPNRLFIRTFRKTGNPSPHHIPYLQANITHLCHWVYPFTSSPPLVRTLDAYNYLGFGERVDNVLLPICRF</sequence>
<protein>
    <submittedName>
        <fullName evidence="1">Uncharacterized protein</fullName>
    </submittedName>
</protein>
<reference evidence="1" key="1">
    <citation type="journal article" date="2013" name="Nat. Commun.">
        <title>Whole-genome sequencing of Oryza brachyantha reveals mechanisms underlying Oryza genome evolution.</title>
        <authorList>
            <person name="Chen J."/>
            <person name="Huang Q."/>
            <person name="Gao D."/>
            <person name="Wang J."/>
            <person name="Lang Y."/>
            <person name="Liu T."/>
            <person name="Li B."/>
            <person name="Bai Z."/>
            <person name="Luis Goicoechea J."/>
            <person name="Liang C."/>
            <person name="Chen C."/>
            <person name="Zhang W."/>
            <person name="Sun S."/>
            <person name="Liao Y."/>
            <person name="Zhang X."/>
            <person name="Yang L."/>
            <person name="Song C."/>
            <person name="Wang M."/>
            <person name="Shi J."/>
            <person name="Liu G."/>
            <person name="Liu J."/>
            <person name="Zhou H."/>
            <person name="Zhou W."/>
            <person name="Yu Q."/>
            <person name="An N."/>
            <person name="Chen Y."/>
            <person name="Cai Q."/>
            <person name="Wang B."/>
            <person name="Liu B."/>
            <person name="Min J."/>
            <person name="Huang Y."/>
            <person name="Wu H."/>
            <person name="Li Z."/>
            <person name="Zhang Y."/>
            <person name="Yin Y."/>
            <person name="Song W."/>
            <person name="Jiang J."/>
            <person name="Jackson S.A."/>
            <person name="Wing R.A."/>
            <person name="Wang J."/>
            <person name="Chen M."/>
        </authorList>
    </citation>
    <scope>NUCLEOTIDE SEQUENCE [LARGE SCALE GENOMIC DNA]</scope>
    <source>
        <strain evidence="1">cv. IRGC 101232</strain>
    </source>
</reference>